<dbReference type="InterPro" id="IPR006571">
    <property type="entry name" value="TLDc_dom"/>
</dbReference>
<evidence type="ECO:0000313" key="4">
    <source>
        <dbReference type="EMBL" id="CAF3683786.1"/>
    </source>
</evidence>
<dbReference type="PROSITE" id="PS51698">
    <property type="entry name" value="U_BOX"/>
    <property type="match status" value="1"/>
</dbReference>
<dbReference type="InterPro" id="IPR013083">
    <property type="entry name" value="Znf_RING/FYVE/PHD"/>
</dbReference>
<dbReference type="Gene3D" id="3.30.40.10">
    <property type="entry name" value="Zinc/RING finger domain, C3HC4 (zinc finger)"/>
    <property type="match status" value="1"/>
</dbReference>
<comment type="caution">
    <text evidence="3">The sequence shown here is derived from an EMBL/GenBank/DDBJ whole genome shotgun (WGS) entry which is preliminary data.</text>
</comment>
<dbReference type="SUPFAM" id="SSF57850">
    <property type="entry name" value="RING/U-box"/>
    <property type="match status" value="1"/>
</dbReference>
<dbReference type="GO" id="GO:0016567">
    <property type="term" value="P:protein ubiquitination"/>
    <property type="evidence" value="ECO:0007669"/>
    <property type="project" value="InterPro"/>
</dbReference>
<dbReference type="Pfam" id="PF04564">
    <property type="entry name" value="U-box"/>
    <property type="match status" value="1"/>
</dbReference>
<accession>A0A814FQM6</accession>
<evidence type="ECO:0008006" key="6">
    <source>
        <dbReference type="Google" id="ProtNLM"/>
    </source>
</evidence>
<sequence length="271" mass="31334">MDSKDKTDTFIINALVCPITLELFVDPVVADDGHTYERTAIIEWIKNHNETSPITRQPIKLKSLQSNRIAKQLADRYRSSSTSHIGKDLVIFSGNGTLLNKEQQILINELFQKEKKWSLIYKATRDGFESNDFHRLCNNRGATLTLIKARNRLSMKKRNSIFGGYTTIPWSSRTVHYRDPQAFLFLFDHEKLTRFNIRTNDEMAVSHSVASGPIFGYGDINICHRPDVNYFSYSKFPNCYQDNNENGRGKKTFSKTKHFLVCEMEVYMVIT</sequence>
<dbReference type="SMART" id="SM00504">
    <property type="entry name" value="Ubox"/>
    <property type="match status" value="1"/>
</dbReference>
<proteinExistence type="predicted"/>
<organism evidence="3 5">
    <name type="scientific">Adineta steineri</name>
    <dbReference type="NCBI Taxonomy" id="433720"/>
    <lineage>
        <taxon>Eukaryota</taxon>
        <taxon>Metazoa</taxon>
        <taxon>Spiralia</taxon>
        <taxon>Gnathifera</taxon>
        <taxon>Rotifera</taxon>
        <taxon>Eurotatoria</taxon>
        <taxon>Bdelloidea</taxon>
        <taxon>Adinetida</taxon>
        <taxon>Adinetidae</taxon>
        <taxon>Adineta</taxon>
    </lineage>
</organism>
<protein>
    <recommendedName>
        <fullName evidence="6">TLDc domain-containing protein</fullName>
    </recommendedName>
</protein>
<dbReference type="EMBL" id="CAJOAZ010000614">
    <property type="protein sequence ID" value="CAF3683786.1"/>
    <property type="molecule type" value="Genomic_DNA"/>
</dbReference>
<dbReference type="GO" id="GO:0004842">
    <property type="term" value="F:ubiquitin-protein transferase activity"/>
    <property type="evidence" value="ECO:0007669"/>
    <property type="project" value="InterPro"/>
</dbReference>
<dbReference type="InterPro" id="IPR052085">
    <property type="entry name" value="WD-SAM-U-box"/>
</dbReference>
<dbReference type="Pfam" id="PF07534">
    <property type="entry name" value="TLD"/>
    <property type="match status" value="1"/>
</dbReference>
<dbReference type="InterPro" id="IPR003613">
    <property type="entry name" value="Ubox_domain"/>
</dbReference>
<reference evidence="3" key="1">
    <citation type="submission" date="2021-02" db="EMBL/GenBank/DDBJ databases">
        <authorList>
            <person name="Nowell W R."/>
        </authorList>
    </citation>
    <scope>NUCLEOTIDE SEQUENCE</scope>
</reference>
<dbReference type="PANTHER" id="PTHR46573">
    <property type="entry name" value="WD REPEAT, SAM AND U-BOX DOMAIN-CONTAINING PROTEIN 1"/>
    <property type="match status" value="1"/>
</dbReference>
<dbReference type="SMART" id="SM00584">
    <property type="entry name" value="TLDc"/>
    <property type="match status" value="1"/>
</dbReference>
<dbReference type="EMBL" id="CAJNOG010000130">
    <property type="protein sequence ID" value="CAF0985356.1"/>
    <property type="molecule type" value="Genomic_DNA"/>
</dbReference>
<dbReference type="CDD" id="cd16655">
    <property type="entry name" value="RING-Ubox_WDSUB1-like"/>
    <property type="match status" value="1"/>
</dbReference>
<feature type="domain" description="U-box" evidence="1">
    <location>
        <begin position="10"/>
        <end position="84"/>
    </location>
</feature>
<feature type="domain" description="TLDc" evidence="2">
    <location>
        <begin position="89"/>
        <end position="270"/>
    </location>
</feature>
<evidence type="ECO:0000313" key="3">
    <source>
        <dbReference type="EMBL" id="CAF0985356.1"/>
    </source>
</evidence>
<dbReference type="Proteomes" id="UP000663845">
    <property type="component" value="Unassembled WGS sequence"/>
</dbReference>
<dbReference type="AlphaFoldDB" id="A0A814FQM6"/>
<dbReference type="Proteomes" id="UP000663844">
    <property type="component" value="Unassembled WGS sequence"/>
</dbReference>
<gene>
    <name evidence="3" type="ORF">JYZ213_LOCUS15157</name>
    <name evidence="4" type="ORF">OXD698_LOCUS11105</name>
</gene>
<evidence type="ECO:0000259" key="1">
    <source>
        <dbReference type="PROSITE" id="PS51698"/>
    </source>
</evidence>
<dbReference type="PROSITE" id="PS51886">
    <property type="entry name" value="TLDC"/>
    <property type="match status" value="1"/>
</dbReference>
<evidence type="ECO:0000313" key="5">
    <source>
        <dbReference type="Proteomes" id="UP000663845"/>
    </source>
</evidence>
<evidence type="ECO:0000259" key="2">
    <source>
        <dbReference type="PROSITE" id="PS51886"/>
    </source>
</evidence>
<name>A0A814FQM6_9BILA</name>
<dbReference type="PANTHER" id="PTHR46573:SF1">
    <property type="entry name" value="WD REPEAT, SAM AND U-BOX DOMAIN-CONTAINING PROTEIN 1"/>
    <property type="match status" value="1"/>
</dbReference>